<evidence type="ECO:0000256" key="14">
    <source>
        <dbReference type="PIRNR" id="PIRNR028810"/>
    </source>
</evidence>
<evidence type="ECO:0000256" key="1">
    <source>
        <dbReference type="ARBA" id="ARBA00004477"/>
    </source>
</evidence>
<comment type="catalytic activity">
    <reaction evidence="13">
        <text>an alpha-D-Glc-(1-&gt;3)-alpha-D-Glc-(1-&gt;3)-alpha-D-Man-(1-&gt;2)-alpha-D-Man-(1-&gt;2)-alpha-D-Man-(1-&gt;3)-[alpha-D-Man-(1-&gt;2)-alpha-D-Man-(1-&gt;3)-[alpha-D-Man-(1-&gt;2)-alpha-D-Man-(1-&gt;6)]-alpha-D-Man-(1-&gt;6)]-beta-D-Man-(1-&gt;4)-beta-D-GlcNAc-(1-&gt;4)-alpha-D-GlcNAc-diphospho-di-trans,poly-cis-dolichol + a di-trans,poly-cis-dolichyl beta-D-glucosyl phosphate = a alpha-D-Glc-(1-&gt;2)-alpha-D-Glc-(1-&gt;3)-alpha-D-Glc-(1-&gt;3)-alpha-D-Man-(1-&gt;2)-alpha-D-Man-(1-&gt;2)-alpha-D-Man-(1-&gt;3)-[alpha-D-Man-(1-&gt;2)-alpha-D-Man-(1-&gt;3)-[alpha-D-Man-(1-&gt;2)-alpha-D-Man-(1-&gt;6)]-alpha-D-Man-(1-&gt;6)]-beta-D-Man-(1-&gt;4)-beta-D-GlcNAc-(1-&gt;4)-alpha-D-GlcNAc-diphospho-di-trans,poly-cis-dolichol + a di-trans,poly-cis-dolichyl phosphate + H(+)</text>
        <dbReference type="Rhea" id="RHEA:29543"/>
        <dbReference type="Rhea" id="RHEA-COMP:19498"/>
        <dbReference type="Rhea" id="RHEA-COMP:19502"/>
        <dbReference type="Rhea" id="RHEA-COMP:19512"/>
        <dbReference type="Rhea" id="RHEA-COMP:19522"/>
        <dbReference type="ChEBI" id="CHEBI:15378"/>
        <dbReference type="ChEBI" id="CHEBI:57525"/>
        <dbReference type="ChEBI" id="CHEBI:57683"/>
        <dbReference type="ChEBI" id="CHEBI:132522"/>
        <dbReference type="ChEBI" id="CHEBI:132523"/>
        <dbReference type="EC" id="2.4.1.256"/>
    </reaction>
    <physiologicalReaction direction="left-to-right" evidence="13">
        <dbReference type="Rhea" id="RHEA:29544"/>
    </physiologicalReaction>
</comment>
<evidence type="ECO:0000256" key="8">
    <source>
        <dbReference type="ARBA" id="ARBA00022692"/>
    </source>
</evidence>
<feature type="transmembrane region" description="Helical" evidence="14">
    <location>
        <begin position="381"/>
        <end position="399"/>
    </location>
</feature>
<keyword evidence="9" id="KW-0256">Endoplasmic reticulum</keyword>
<evidence type="ECO:0000313" key="16">
    <source>
        <dbReference type="EMBL" id="KAI9248216.1"/>
    </source>
</evidence>
<comment type="caution">
    <text evidence="14">Lacks conserved residue(s) required for the propagation of feature annotation.</text>
</comment>
<keyword evidence="6 14" id="KW-0328">Glycosyltransferase</keyword>
<dbReference type="Pfam" id="PF04922">
    <property type="entry name" value="DIE2_ALG10"/>
    <property type="match status" value="1"/>
</dbReference>
<keyword evidence="7" id="KW-0808">Transferase</keyword>
<dbReference type="GO" id="GO:0005789">
    <property type="term" value="C:endoplasmic reticulum membrane"/>
    <property type="evidence" value="ECO:0007669"/>
    <property type="project" value="UniProtKB-SubCell"/>
</dbReference>
<feature type="transmembrane region" description="Helical" evidence="14">
    <location>
        <begin position="84"/>
        <end position="106"/>
    </location>
</feature>
<dbReference type="PANTHER" id="PTHR12989:SF10">
    <property type="entry name" value="DOL-P-GLC:GLC(2)MAN(9)GLCNAC(2)-PP-DOL ALPHA-1,2-GLUCOSYLTRANSFERASE-RELATED"/>
    <property type="match status" value="1"/>
</dbReference>
<keyword evidence="11 14" id="KW-0472">Membrane</keyword>
<feature type="chain" id="PRO_5041963832" description="Dol-P-Glc:Glc(2)Man(9)GlcNAc(2)-PP-Dol alpha-1,2-glucosyltransferase" evidence="15">
    <location>
        <begin position="17"/>
        <end position="465"/>
    </location>
</feature>
<gene>
    <name evidence="16" type="ORF">BDA99DRAFT_542585</name>
</gene>
<feature type="transmembrane region" description="Helical" evidence="14">
    <location>
        <begin position="279"/>
        <end position="296"/>
    </location>
</feature>
<name>A0AAD5JZG2_9FUNG</name>
<dbReference type="PIRSF" id="PIRSF028810">
    <property type="entry name" value="Alpha1_2_glucosyltferase_Alg10"/>
    <property type="match status" value="1"/>
</dbReference>
<evidence type="ECO:0000256" key="15">
    <source>
        <dbReference type="SAM" id="SignalP"/>
    </source>
</evidence>
<organism evidence="16 17">
    <name type="scientific">Phascolomyces articulosus</name>
    <dbReference type="NCBI Taxonomy" id="60185"/>
    <lineage>
        <taxon>Eukaryota</taxon>
        <taxon>Fungi</taxon>
        <taxon>Fungi incertae sedis</taxon>
        <taxon>Mucoromycota</taxon>
        <taxon>Mucoromycotina</taxon>
        <taxon>Mucoromycetes</taxon>
        <taxon>Mucorales</taxon>
        <taxon>Lichtheimiaceae</taxon>
        <taxon>Phascolomyces</taxon>
    </lineage>
</organism>
<comment type="similarity">
    <text evidence="3 14">Belongs to the ALG10 glucosyltransferase family.</text>
</comment>
<dbReference type="Proteomes" id="UP001209540">
    <property type="component" value="Unassembled WGS sequence"/>
</dbReference>
<dbReference type="EMBL" id="JAIXMP010000039">
    <property type="protein sequence ID" value="KAI9248216.1"/>
    <property type="molecule type" value="Genomic_DNA"/>
</dbReference>
<dbReference type="PANTHER" id="PTHR12989">
    <property type="entry name" value="ALPHA-1,2-GLUCOSYLTRANSFERASE ALG10"/>
    <property type="match status" value="1"/>
</dbReference>
<evidence type="ECO:0000256" key="12">
    <source>
        <dbReference type="ARBA" id="ARBA00044727"/>
    </source>
</evidence>
<sequence>MTLLPVHCALLACTAALVNHHVPDPYMDEIFHIPQAQRYCSNDFATWDPKLTTPPGLHGIKEWKEREHILNFVIDYYRYLISRLFSLCNTTVNLRIINLVFAICLYPVIRRLVQLHHPQTHRWTQHAFTLALVWFPVGFFYNFVYYTDPGSTLFVLLCYLLAKENRYTLAGLSGLISLTFRQTNVIWVCVTMVISMMDVISFQDQPLVSLWSQQQPSIALLNVIRQLIVQTLQQYPLWIKKLYMFLLTIMGFAAFLVWNNGIVLGDRSNHIAGLHFPQLFYFSSFLSFFAAPWLLTSENVRSFFSRPSWKGIFTSLILAANMYYLIDHYTYEHPFLLSDNRHYTFYVWKKIYRRHWSIRYLLIPFYIISGWFNLRPLVHHTGFLVCLGYLLALVLTLVPSPLLEFRYFIIPFLFYCIQLGPPQRIERTWMVVFTYTLIHIITIYLYLYKPFEWIHEPGPLQRFMW</sequence>
<dbReference type="EC" id="2.4.1.256" evidence="4 14"/>
<protein>
    <recommendedName>
        <fullName evidence="5 14">Dol-P-Glc:Glc(2)Man(9)GlcNAc(2)-PP-Dol alpha-1,2-glucosyltransferase</fullName>
        <ecNumber evidence="4 14">2.4.1.256</ecNumber>
    </recommendedName>
</protein>
<comment type="function">
    <text evidence="12">Dol-P-Glc:Glc(2)Man(9)GlcNAc(2)-PP-Dol alpha-1,2-glucosyltransferase that operates in the biosynthetic pathway of dolichol-linked oligosaccharides, the glycan precursors employed in protein asparagine (N)-glycosylation. The assembly of dolichol-linked oligosaccharides begins on the cytosolic side of the endoplasmic reticulum membrane and finishes in its lumen. The sequential addition of sugars to dolichol pyrophosphate produces dolichol-linked oligosaccharides containing fourteen sugars, including two GlcNAcs, nine mannoses and three glucoses. Once assembled, the oligosaccharide is transferred from the lipid to nascent proteins by oligosaccharyltransferases. In the lumen of the endoplasmic reticulum, adds the third and last glucose residue from dolichyl phosphate glucose (Dol-P-Glc) onto the lipid-linked oligosaccharide intermediate Glc(2)Man(9)GlcNAc(2)-PP-Dol to produce Glc(3)Man(9)GlcNAc(2)-PP-Dol.</text>
</comment>
<evidence type="ECO:0000256" key="11">
    <source>
        <dbReference type="ARBA" id="ARBA00023136"/>
    </source>
</evidence>
<feature type="transmembrane region" description="Helical" evidence="14">
    <location>
        <begin position="428"/>
        <end position="447"/>
    </location>
</feature>
<keyword evidence="17" id="KW-1185">Reference proteome</keyword>
<evidence type="ECO:0000256" key="4">
    <source>
        <dbReference type="ARBA" id="ARBA00011967"/>
    </source>
</evidence>
<evidence type="ECO:0000256" key="13">
    <source>
        <dbReference type="ARBA" id="ARBA00048064"/>
    </source>
</evidence>
<comment type="caution">
    <text evidence="16">The sequence shown here is derived from an EMBL/GenBank/DDBJ whole genome shotgun (WGS) entry which is preliminary data.</text>
</comment>
<evidence type="ECO:0000256" key="3">
    <source>
        <dbReference type="ARBA" id="ARBA00010600"/>
    </source>
</evidence>
<evidence type="ECO:0000256" key="5">
    <source>
        <dbReference type="ARBA" id="ARBA00018512"/>
    </source>
</evidence>
<dbReference type="AlphaFoldDB" id="A0AAD5JZG2"/>
<evidence type="ECO:0000256" key="2">
    <source>
        <dbReference type="ARBA" id="ARBA00004922"/>
    </source>
</evidence>
<comment type="subcellular location">
    <subcellularLocation>
        <location evidence="1">Endoplasmic reticulum membrane</location>
        <topology evidence="1">Multi-pass membrane protein</topology>
    </subcellularLocation>
</comment>
<reference evidence="16" key="1">
    <citation type="journal article" date="2022" name="IScience">
        <title>Evolution of zygomycete secretomes and the origins of terrestrial fungal ecologies.</title>
        <authorList>
            <person name="Chang Y."/>
            <person name="Wang Y."/>
            <person name="Mondo S."/>
            <person name="Ahrendt S."/>
            <person name="Andreopoulos W."/>
            <person name="Barry K."/>
            <person name="Beard J."/>
            <person name="Benny G.L."/>
            <person name="Blankenship S."/>
            <person name="Bonito G."/>
            <person name="Cuomo C."/>
            <person name="Desiro A."/>
            <person name="Gervers K.A."/>
            <person name="Hundley H."/>
            <person name="Kuo A."/>
            <person name="LaButti K."/>
            <person name="Lang B.F."/>
            <person name="Lipzen A."/>
            <person name="O'Donnell K."/>
            <person name="Pangilinan J."/>
            <person name="Reynolds N."/>
            <person name="Sandor L."/>
            <person name="Smith M.E."/>
            <person name="Tsang A."/>
            <person name="Grigoriev I.V."/>
            <person name="Stajich J.E."/>
            <person name="Spatafora J.W."/>
        </authorList>
    </citation>
    <scope>NUCLEOTIDE SEQUENCE</scope>
    <source>
        <strain evidence="16">RSA 2281</strain>
    </source>
</reference>
<evidence type="ECO:0000313" key="17">
    <source>
        <dbReference type="Proteomes" id="UP001209540"/>
    </source>
</evidence>
<keyword evidence="15" id="KW-0732">Signal</keyword>
<evidence type="ECO:0000256" key="6">
    <source>
        <dbReference type="ARBA" id="ARBA00022676"/>
    </source>
</evidence>
<keyword evidence="8 14" id="KW-0812">Transmembrane</keyword>
<reference evidence="16" key="2">
    <citation type="submission" date="2023-02" db="EMBL/GenBank/DDBJ databases">
        <authorList>
            <consortium name="DOE Joint Genome Institute"/>
            <person name="Mondo S.J."/>
            <person name="Chang Y."/>
            <person name="Wang Y."/>
            <person name="Ahrendt S."/>
            <person name="Andreopoulos W."/>
            <person name="Barry K."/>
            <person name="Beard J."/>
            <person name="Benny G.L."/>
            <person name="Blankenship S."/>
            <person name="Bonito G."/>
            <person name="Cuomo C."/>
            <person name="Desiro A."/>
            <person name="Gervers K.A."/>
            <person name="Hundley H."/>
            <person name="Kuo A."/>
            <person name="LaButti K."/>
            <person name="Lang B.F."/>
            <person name="Lipzen A."/>
            <person name="O'Donnell K."/>
            <person name="Pangilinan J."/>
            <person name="Reynolds N."/>
            <person name="Sandor L."/>
            <person name="Smith M.W."/>
            <person name="Tsang A."/>
            <person name="Grigoriev I.V."/>
            <person name="Stajich J.E."/>
            <person name="Spatafora J.W."/>
        </authorList>
    </citation>
    <scope>NUCLEOTIDE SEQUENCE</scope>
    <source>
        <strain evidence="16">RSA 2281</strain>
    </source>
</reference>
<proteinExistence type="inferred from homology"/>
<feature type="signal peptide" evidence="15">
    <location>
        <begin position="1"/>
        <end position="16"/>
    </location>
</feature>
<feature type="transmembrane region" description="Helical" evidence="14">
    <location>
        <begin position="356"/>
        <end position="374"/>
    </location>
</feature>
<feature type="transmembrane region" description="Helical" evidence="14">
    <location>
        <begin position="127"/>
        <end position="146"/>
    </location>
</feature>
<keyword evidence="10 14" id="KW-1133">Transmembrane helix</keyword>
<accession>A0AAD5JZG2</accession>
<evidence type="ECO:0000256" key="7">
    <source>
        <dbReference type="ARBA" id="ARBA00022679"/>
    </source>
</evidence>
<evidence type="ECO:0000256" key="10">
    <source>
        <dbReference type="ARBA" id="ARBA00022989"/>
    </source>
</evidence>
<dbReference type="InterPro" id="IPR016900">
    <property type="entry name" value="Alg10"/>
</dbReference>
<evidence type="ECO:0000256" key="9">
    <source>
        <dbReference type="ARBA" id="ARBA00022824"/>
    </source>
</evidence>
<feature type="transmembrane region" description="Helical" evidence="14">
    <location>
        <begin position="242"/>
        <end position="259"/>
    </location>
</feature>
<comment type="pathway">
    <text evidence="2">Protein modification; protein glycosylation.</text>
</comment>
<dbReference type="GO" id="GO:0006488">
    <property type="term" value="P:dolichol-linked oligosaccharide biosynthetic process"/>
    <property type="evidence" value="ECO:0007669"/>
    <property type="project" value="UniProtKB-UniRule"/>
</dbReference>
<dbReference type="GO" id="GO:0106073">
    <property type="term" value="F:dolichyl pyrophosphate Glc2Man9GlcNAc2 alpha-1,2-glucosyltransferase activity"/>
    <property type="evidence" value="ECO:0007669"/>
    <property type="project" value="UniProtKB-UniRule"/>
</dbReference>
<feature type="transmembrane region" description="Helical" evidence="14">
    <location>
        <begin position="308"/>
        <end position="326"/>
    </location>
</feature>